<reference evidence="2" key="1">
    <citation type="journal article" date="2022" name="Mol. Ecol. Resour.">
        <title>The genomes of chicory, endive, great burdock and yacon provide insights into Asteraceae palaeo-polyploidization history and plant inulin production.</title>
        <authorList>
            <person name="Fan W."/>
            <person name="Wang S."/>
            <person name="Wang H."/>
            <person name="Wang A."/>
            <person name="Jiang F."/>
            <person name="Liu H."/>
            <person name="Zhao H."/>
            <person name="Xu D."/>
            <person name="Zhang Y."/>
        </authorList>
    </citation>
    <scope>NUCLEOTIDE SEQUENCE [LARGE SCALE GENOMIC DNA]</scope>
    <source>
        <strain evidence="2">cv. Punajuju</strain>
    </source>
</reference>
<dbReference type="EMBL" id="CM042011">
    <property type="protein sequence ID" value="KAI3766726.1"/>
    <property type="molecule type" value="Genomic_DNA"/>
</dbReference>
<gene>
    <name evidence="1" type="ORF">L2E82_16796</name>
</gene>
<organism evidence="1 2">
    <name type="scientific">Cichorium intybus</name>
    <name type="common">Chicory</name>
    <dbReference type="NCBI Taxonomy" id="13427"/>
    <lineage>
        <taxon>Eukaryota</taxon>
        <taxon>Viridiplantae</taxon>
        <taxon>Streptophyta</taxon>
        <taxon>Embryophyta</taxon>
        <taxon>Tracheophyta</taxon>
        <taxon>Spermatophyta</taxon>
        <taxon>Magnoliopsida</taxon>
        <taxon>eudicotyledons</taxon>
        <taxon>Gunneridae</taxon>
        <taxon>Pentapetalae</taxon>
        <taxon>asterids</taxon>
        <taxon>campanulids</taxon>
        <taxon>Asterales</taxon>
        <taxon>Asteraceae</taxon>
        <taxon>Cichorioideae</taxon>
        <taxon>Cichorieae</taxon>
        <taxon>Cichoriinae</taxon>
        <taxon>Cichorium</taxon>
    </lineage>
</organism>
<proteinExistence type="predicted"/>
<accession>A0ACB9F748</accession>
<keyword evidence="2" id="KW-1185">Reference proteome</keyword>
<evidence type="ECO:0000313" key="2">
    <source>
        <dbReference type="Proteomes" id="UP001055811"/>
    </source>
</evidence>
<sequence>MKRMSLHRISVGETTTKFGLRPTGAEGRMKNIMPTGSVPLQLDLTCQLCAQKLKLVADVLKILRNSSNVQSATKMEKSCVLKHRRKLLDRH</sequence>
<protein>
    <submittedName>
        <fullName evidence="1">Uncharacterized protein</fullName>
    </submittedName>
</protein>
<evidence type="ECO:0000313" key="1">
    <source>
        <dbReference type="EMBL" id="KAI3766726.1"/>
    </source>
</evidence>
<reference evidence="1 2" key="2">
    <citation type="journal article" date="2022" name="Mol. Ecol. Resour.">
        <title>The genomes of chicory, endive, great burdock and yacon provide insights into Asteraceae paleo-polyploidization history and plant inulin production.</title>
        <authorList>
            <person name="Fan W."/>
            <person name="Wang S."/>
            <person name="Wang H."/>
            <person name="Wang A."/>
            <person name="Jiang F."/>
            <person name="Liu H."/>
            <person name="Zhao H."/>
            <person name="Xu D."/>
            <person name="Zhang Y."/>
        </authorList>
    </citation>
    <scope>NUCLEOTIDE SEQUENCE [LARGE SCALE GENOMIC DNA]</scope>
    <source>
        <strain evidence="2">cv. Punajuju</strain>
        <tissue evidence="1">Leaves</tissue>
    </source>
</reference>
<dbReference type="Proteomes" id="UP001055811">
    <property type="component" value="Linkage Group LG03"/>
</dbReference>
<name>A0ACB9F748_CICIN</name>
<comment type="caution">
    <text evidence="1">The sequence shown here is derived from an EMBL/GenBank/DDBJ whole genome shotgun (WGS) entry which is preliminary data.</text>
</comment>